<feature type="region of interest" description="Disordered" evidence="1">
    <location>
        <begin position="58"/>
        <end position="291"/>
    </location>
</feature>
<feature type="compositionally biased region" description="Pro residues" evidence="1">
    <location>
        <begin position="83"/>
        <end position="99"/>
    </location>
</feature>
<evidence type="ECO:0000256" key="1">
    <source>
        <dbReference type="SAM" id="MobiDB-lite"/>
    </source>
</evidence>
<sequence>MERRTAVALSGTAHAGLIVWAMVAGLFNPVEDDQLQIAAVSVISSAEFDALVSAAPAPAAPAPAAPAAPEQPETSQAPTPTEEAPPPEPAPTPVTPTPTQPDDTPDVAELVLPQTEVTQDAPNAPTPPADAPDAAPGPRPTPRAAERVSPTPAPAPPPLTETAPTVEAPPAPSDVKPEEPVEPAETPTAPEESAPRIITEADIPAAAEQPSNAPETSSRPPSRPARPQVAVAETPAAPARPAAPAEPRPTETATAAEEPRTFDTSAALAEALGGGTPASPGDPGPQLSPGQEEGFRLAVQSCWDLGAVSTDVMRTVMTVSFEMRPDGFPISSTIRVKNASGGTAASQQIALERAKTAIIQCSVKNQGYDLPEESYAQWKNITITFDPTQSRVR</sequence>
<feature type="compositionally biased region" description="Low complexity" evidence="1">
    <location>
        <begin position="67"/>
        <end position="82"/>
    </location>
</feature>
<dbReference type="AlphaFoldDB" id="A0A1H7J2C1"/>
<keyword evidence="2" id="KW-0472">Membrane</keyword>
<evidence type="ECO:0000313" key="3">
    <source>
        <dbReference type="EMBL" id="SEK68756.1"/>
    </source>
</evidence>
<dbReference type="EMBL" id="FNZQ01000001">
    <property type="protein sequence ID" value="SEK68756.1"/>
    <property type="molecule type" value="Genomic_DNA"/>
</dbReference>
<reference evidence="3 4" key="1">
    <citation type="submission" date="2016-10" db="EMBL/GenBank/DDBJ databases">
        <authorList>
            <person name="de Groot N.N."/>
        </authorList>
    </citation>
    <scope>NUCLEOTIDE SEQUENCE [LARGE SCALE GENOMIC DNA]</scope>
    <source>
        <strain evidence="3 4">DSM 14858</strain>
    </source>
</reference>
<keyword evidence="2" id="KW-1133">Transmembrane helix</keyword>
<protein>
    <submittedName>
        <fullName evidence="3">Cell division and transport-associated protein TolA</fullName>
    </submittedName>
</protein>
<keyword evidence="2" id="KW-0812">Transmembrane</keyword>
<evidence type="ECO:0000256" key="2">
    <source>
        <dbReference type="SAM" id="Phobius"/>
    </source>
</evidence>
<accession>A0A1H7J2C1</accession>
<gene>
    <name evidence="3" type="ORF">SAMN04488526_1242</name>
</gene>
<dbReference type="RefSeq" id="WP_092760692.1">
    <property type="nucleotide sequence ID" value="NZ_FNZQ01000001.1"/>
</dbReference>
<evidence type="ECO:0000313" key="4">
    <source>
        <dbReference type="Proteomes" id="UP000199283"/>
    </source>
</evidence>
<dbReference type="GO" id="GO:0051301">
    <property type="term" value="P:cell division"/>
    <property type="evidence" value="ECO:0007669"/>
    <property type="project" value="UniProtKB-KW"/>
</dbReference>
<keyword evidence="3" id="KW-0131">Cell cycle</keyword>
<feature type="compositionally biased region" description="Low complexity" evidence="1">
    <location>
        <begin position="232"/>
        <end position="256"/>
    </location>
</feature>
<feature type="transmembrane region" description="Helical" evidence="2">
    <location>
        <begin position="7"/>
        <end position="27"/>
    </location>
</feature>
<name>A0A1H7J2C1_9RHOB</name>
<organism evidence="3 4">
    <name type="scientific">Jannaschia helgolandensis</name>
    <dbReference type="NCBI Taxonomy" id="188906"/>
    <lineage>
        <taxon>Bacteria</taxon>
        <taxon>Pseudomonadati</taxon>
        <taxon>Pseudomonadota</taxon>
        <taxon>Alphaproteobacteria</taxon>
        <taxon>Rhodobacterales</taxon>
        <taxon>Roseobacteraceae</taxon>
        <taxon>Jannaschia</taxon>
    </lineage>
</organism>
<keyword evidence="4" id="KW-1185">Reference proteome</keyword>
<feature type="compositionally biased region" description="Pro residues" evidence="1">
    <location>
        <begin position="124"/>
        <end position="141"/>
    </location>
</feature>
<keyword evidence="3" id="KW-0132">Cell division</keyword>
<dbReference type="Gene3D" id="3.30.1150.10">
    <property type="match status" value="1"/>
</dbReference>
<dbReference type="Proteomes" id="UP000199283">
    <property type="component" value="Unassembled WGS sequence"/>
</dbReference>
<dbReference type="STRING" id="188906.SAMN04488526_1242"/>
<proteinExistence type="predicted"/>
<dbReference type="OrthoDB" id="7161229at2"/>
<feature type="compositionally biased region" description="Low complexity" evidence="1">
    <location>
        <begin position="183"/>
        <end position="192"/>
    </location>
</feature>